<proteinExistence type="predicted"/>
<keyword evidence="1" id="KW-0472">Membrane</keyword>
<protein>
    <submittedName>
        <fullName evidence="2">SoxR-reducing system protein RseC</fullName>
    </submittedName>
</protein>
<dbReference type="EMBL" id="JAEPBH010000045">
    <property type="protein sequence ID" value="MBK4716599.1"/>
    <property type="molecule type" value="Genomic_DNA"/>
</dbReference>
<sequence length="158" mass="16467">MIKEWATVISWQNGEAVVSCDVKSSCSRCASRVGCGSRVLNKLGPQTRHTLCVASREPLVAGQKVELGIAERSLLGSALLVYMSPLAGLFILAGLFQALFGSDLAACGGALLGGVGGFLLARGVSPRLSQREGWQPVILSVALAPDVLSVVTSDAEKR</sequence>
<dbReference type="RefSeq" id="WP_238714825.1">
    <property type="nucleotide sequence ID" value="NZ_JAEPBH010000045.1"/>
</dbReference>
<dbReference type="Pfam" id="PF04246">
    <property type="entry name" value="RseC_MucC"/>
    <property type="match status" value="1"/>
</dbReference>
<dbReference type="NCBIfam" id="NF008115">
    <property type="entry name" value="PRK10862.1"/>
    <property type="match status" value="1"/>
</dbReference>
<comment type="caution">
    <text evidence="2">The sequence shown here is derived from an EMBL/GenBank/DDBJ whole genome shotgun (WGS) entry which is preliminary data.</text>
</comment>
<evidence type="ECO:0000313" key="2">
    <source>
        <dbReference type="EMBL" id="MBK4716599.1"/>
    </source>
</evidence>
<keyword evidence="1" id="KW-1133">Transmembrane helix</keyword>
<dbReference type="PANTHER" id="PTHR35867">
    <property type="entry name" value="PROTEIN RSEC"/>
    <property type="match status" value="1"/>
</dbReference>
<dbReference type="AlphaFoldDB" id="A0A8K0Y0G4"/>
<dbReference type="Proteomes" id="UP000659047">
    <property type="component" value="Unassembled WGS sequence"/>
</dbReference>
<evidence type="ECO:0000256" key="1">
    <source>
        <dbReference type="SAM" id="Phobius"/>
    </source>
</evidence>
<dbReference type="PIRSF" id="PIRSF004923">
    <property type="entry name" value="RseC"/>
    <property type="match status" value="1"/>
</dbReference>
<organism evidence="2 3">
    <name type="scientific">Tenebrionibacter intestinalis</name>
    <dbReference type="NCBI Taxonomy" id="2799638"/>
    <lineage>
        <taxon>Bacteria</taxon>
        <taxon>Pseudomonadati</taxon>
        <taxon>Pseudomonadota</taxon>
        <taxon>Gammaproteobacteria</taxon>
        <taxon>Enterobacterales</taxon>
        <taxon>Enterobacteriaceae</taxon>
        <taxon>Tenebrionibacter/Tenebrionicola group</taxon>
        <taxon>Tenebrionibacter</taxon>
    </lineage>
</organism>
<feature type="transmembrane region" description="Helical" evidence="1">
    <location>
        <begin position="74"/>
        <end position="96"/>
    </location>
</feature>
<name>A0A8K0Y0G4_9ENTR</name>
<accession>A0A8K0Y0G4</accession>
<keyword evidence="3" id="KW-1185">Reference proteome</keyword>
<dbReference type="InterPro" id="IPR026268">
    <property type="entry name" value="RseC"/>
</dbReference>
<reference evidence="2" key="1">
    <citation type="submission" date="2021-01" db="EMBL/GenBank/DDBJ databases">
        <title>Intestinitalea alba gen. nov., sp. nov., a novel genus of the family Enterobacteriaceae, isolated from the gut of the plastic-eating mealworm Tenebrio molitor L.</title>
        <authorList>
            <person name="Yang Y."/>
        </authorList>
    </citation>
    <scope>NUCLEOTIDE SEQUENCE</scope>
    <source>
        <strain evidence="2">BIT-L3</strain>
    </source>
</reference>
<dbReference type="PANTHER" id="PTHR35867:SF1">
    <property type="entry name" value="PROTEIN RSEC"/>
    <property type="match status" value="1"/>
</dbReference>
<keyword evidence="1" id="KW-0812">Transmembrane</keyword>
<feature type="transmembrane region" description="Helical" evidence="1">
    <location>
        <begin position="102"/>
        <end position="121"/>
    </location>
</feature>
<gene>
    <name evidence="2" type="primary">rseC</name>
    <name evidence="2" type="ORF">JJB97_14930</name>
</gene>
<dbReference type="InterPro" id="IPR007359">
    <property type="entry name" value="SigmaE_reg_RseC_MucC"/>
</dbReference>
<evidence type="ECO:0000313" key="3">
    <source>
        <dbReference type="Proteomes" id="UP000659047"/>
    </source>
</evidence>